<evidence type="ECO:0000256" key="1">
    <source>
        <dbReference type="ARBA" id="ARBA00004429"/>
    </source>
</evidence>
<proteinExistence type="inferred from homology"/>
<evidence type="ECO:0000313" key="12">
    <source>
        <dbReference type="Proteomes" id="UP000054596"/>
    </source>
</evidence>
<comment type="caution">
    <text evidence="11">The sequence shown here is derived from an EMBL/GenBank/DDBJ whole genome shotgun (WGS) entry which is preliminary data.</text>
</comment>
<dbReference type="GO" id="GO:0022857">
    <property type="term" value="F:transmembrane transporter activity"/>
    <property type="evidence" value="ECO:0007669"/>
    <property type="project" value="InterPro"/>
</dbReference>
<sequence>MSDLNELLPLMMKGTLVTIQIAVISILLAIVMAGTATALRAAPYRAVRWAANVYVEVFRGTSLLVQLFWLFFVLPLPPFNVQLTPFTVAIVGLGLHYGAYGSEILRGALRSVPGGQYEAALALNLPAAARLRRVVLPQAMINALPPATNLMIELLKGTSLVSLITLSDLTFRARQLDEATFKTAEIFGLTLLIYFVLAQVIVAVMRVFERRVSSHVAIRRAVPGAAS</sequence>
<dbReference type="NCBIfam" id="TIGR01726">
    <property type="entry name" value="HEQRo_perm_3TM"/>
    <property type="match status" value="1"/>
</dbReference>
<feature type="transmembrane region" description="Helical" evidence="9">
    <location>
        <begin position="186"/>
        <end position="208"/>
    </location>
</feature>
<dbReference type="NCBIfam" id="TIGR03004">
    <property type="entry name" value="ectoine_ehuC"/>
    <property type="match status" value="1"/>
</dbReference>
<dbReference type="InterPro" id="IPR010065">
    <property type="entry name" value="AA_ABC_transptr_permease_3TM"/>
</dbReference>
<evidence type="ECO:0000256" key="9">
    <source>
        <dbReference type="RuleBase" id="RU363032"/>
    </source>
</evidence>
<dbReference type="InterPro" id="IPR043429">
    <property type="entry name" value="ArtM/GltK/GlnP/TcyL/YhdX-like"/>
</dbReference>
<dbReference type="STRING" id="1777143.AWB82_00908"/>
<dbReference type="EMBL" id="FCOJ02000004">
    <property type="protein sequence ID" value="SAK46580.1"/>
    <property type="molecule type" value="Genomic_DNA"/>
</dbReference>
<dbReference type="PANTHER" id="PTHR30614:SF0">
    <property type="entry name" value="L-CYSTINE TRANSPORT SYSTEM PERMEASE PROTEIN TCYL"/>
    <property type="match status" value="1"/>
</dbReference>
<evidence type="ECO:0000256" key="7">
    <source>
        <dbReference type="ARBA" id="ARBA00022989"/>
    </source>
</evidence>
<dbReference type="InterPro" id="IPR014342">
    <property type="entry name" value="Ectoine_EhuC"/>
</dbReference>
<feature type="domain" description="ABC transmembrane type-1" evidence="10">
    <location>
        <begin position="15"/>
        <end position="202"/>
    </location>
</feature>
<evidence type="ECO:0000256" key="6">
    <source>
        <dbReference type="ARBA" id="ARBA00022970"/>
    </source>
</evidence>
<evidence type="ECO:0000256" key="4">
    <source>
        <dbReference type="ARBA" id="ARBA00022475"/>
    </source>
</evidence>
<dbReference type="Pfam" id="PF00528">
    <property type="entry name" value="BPD_transp_1"/>
    <property type="match status" value="1"/>
</dbReference>
<evidence type="ECO:0000313" key="11">
    <source>
        <dbReference type="EMBL" id="SAK46580.1"/>
    </source>
</evidence>
<dbReference type="Proteomes" id="UP000054596">
    <property type="component" value="Unassembled WGS sequence"/>
</dbReference>
<keyword evidence="8 9" id="KW-0472">Membrane</keyword>
<keyword evidence="6" id="KW-0029">Amino-acid transport</keyword>
<dbReference type="PANTHER" id="PTHR30614">
    <property type="entry name" value="MEMBRANE COMPONENT OF AMINO ACID ABC TRANSPORTER"/>
    <property type="match status" value="1"/>
</dbReference>
<keyword evidence="5 9" id="KW-0812">Transmembrane</keyword>
<keyword evidence="4" id="KW-1003">Cell membrane</keyword>
<reference evidence="11" key="1">
    <citation type="submission" date="2016-01" db="EMBL/GenBank/DDBJ databases">
        <authorList>
            <person name="Peeters C."/>
        </authorList>
    </citation>
    <scope>NUCLEOTIDE SEQUENCE [LARGE SCALE GENOMIC DNA]</scope>
    <source>
        <strain evidence="11">LMG 29325</strain>
    </source>
</reference>
<dbReference type="RefSeq" id="WP_200818038.1">
    <property type="nucleotide sequence ID" value="NZ_FCOJ02000004.1"/>
</dbReference>
<name>A0A157ZM37_9BURK</name>
<comment type="subcellular location">
    <subcellularLocation>
        <location evidence="1">Cell inner membrane</location>
        <topology evidence="1">Multi-pass membrane protein</topology>
    </subcellularLocation>
    <subcellularLocation>
        <location evidence="9">Cell membrane</location>
        <topology evidence="9">Multi-pass membrane protein</topology>
    </subcellularLocation>
</comment>
<feature type="transmembrane region" description="Helical" evidence="9">
    <location>
        <begin position="53"/>
        <end position="73"/>
    </location>
</feature>
<dbReference type="CDD" id="cd06261">
    <property type="entry name" value="TM_PBP2"/>
    <property type="match status" value="1"/>
</dbReference>
<organism evidence="11 12">
    <name type="scientific">Caballeronia glebae</name>
    <dbReference type="NCBI Taxonomy" id="1777143"/>
    <lineage>
        <taxon>Bacteria</taxon>
        <taxon>Pseudomonadati</taxon>
        <taxon>Pseudomonadota</taxon>
        <taxon>Betaproteobacteria</taxon>
        <taxon>Burkholderiales</taxon>
        <taxon>Burkholderiaceae</taxon>
        <taxon>Caballeronia</taxon>
    </lineage>
</organism>
<dbReference type="SUPFAM" id="SSF161098">
    <property type="entry name" value="MetI-like"/>
    <property type="match status" value="1"/>
</dbReference>
<dbReference type="GO" id="GO:0043190">
    <property type="term" value="C:ATP-binding cassette (ABC) transporter complex"/>
    <property type="evidence" value="ECO:0007669"/>
    <property type="project" value="InterPro"/>
</dbReference>
<keyword evidence="7 9" id="KW-1133">Transmembrane helix</keyword>
<dbReference type="PROSITE" id="PS50928">
    <property type="entry name" value="ABC_TM1"/>
    <property type="match status" value="1"/>
</dbReference>
<evidence type="ECO:0000256" key="3">
    <source>
        <dbReference type="ARBA" id="ARBA00022448"/>
    </source>
</evidence>
<evidence type="ECO:0000256" key="2">
    <source>
        <dbReference type="ARBA" id="ARBA00010072"/>
    </source>
</evidence>
<evidence type="ECO:0000256" key="5">
    <source>
        <dbReference type="ARBA" id="ARBA00022692"/>
    </source>
</evidence>
<accession>A0A157ZM37</accession>
<keyword evidence="12" id="KW-1185">Reference proteome</keyword>
<dbReference type="InterPro" id="IPR000515">
    <property type="entry name" value="MetI-like"/>
</dbReference>
<keyword evidence="3 9" id="KW-0813">Transport</keyword>
<protein>
    <submittedName>
        <fullName evidence="11">Polar amino acid ABC transporter inner membrane subunit</fullName>
    </submittedName>
</protein>
<dbReference type="InterPro" id="IPR035906">
    <property type="entry name" value="MetI-like_sf"/>
</dbReference>
<comment type="similarity">
    <text evidence="2">Belongs to the binding-protein-dependent transport system permease family. HisMQ subfamily.</text>
</comment>
<dbReference type="Gene3D" id="1.10.3720.10">
    <property type="entry name" value="MetI-like"/>
    <property type="match status" value="1"/>
</dbReference>
<dbReference type="GO" id="GO:0006865">
    <property type="term" value="P:amino acid transport"/>
    <property type="evidence" value="ECO:0007669"/>
    <property type="project" value="UniProtKB-KW"/>
</dbReference>
<feature type="transmembrane region" description="Helical" evidence="9">
    <location>
        <begin position="20"/>
        <end position="41"/>
    </location>
</feature>
<evidence type="ECO:0000256" key="8">
    <source>
        <dbReference type="ARBA" id="ARBA00023136"/>
    </source>
</evidence>
<evidence type="ECO:0000259" key="10">
    <source>
        <dbReference type="PROSITE" id="PS50928"/>
    </source>
</evidence>
<dbReference type="AlphaFoldDB" id="A0A157ZM37"/>
<gene>
    <name evidence="11" type="ORF">AWB82_00908</name>
</gene>